<proteinExistence type="inferred from homology"/>
<comment type="similarity">
    <text evidence="1">Belongs to the 2Fe2S plant-type ferredoxin family.</text>
</comment>
<dbReference type="InterPro" id="IPR010241">
    <property type="entry name" value="Fd_pln"/>
</dbReference>
<evidence type="ECO:0000256" key="4">
    <source>
        <dbReference type="ARBA" id="ARBA00022723"/>
    </source>
</evidence>
<keyword evidence="6" id="KW-0408">Iron</keyword>
<evidence type="ECO:0000256" key="3">
    <source>
        <dbReference type="ARBA" id="ARBA00022714"/>
    </source>
</evidence>
<dbReference type="GO" id="GO:0051537">
    <property type="term" value="F:2 iron, 2 sulfur cluster binding"/>
    <property type="evidence" value="ECO:0007669"/>
    <property type="project" value="UniProtKB-KW"/>
</dbReference>
<dbReference type="Gene3D" id="3.10.20.30">
    <property type="match status" value="1"/>
</dbReference>
<dbReference type="InterPro" id="IPR001041">
    <property type="entry name" value="2Fe-2S_ferredoxin-type"/>
</dbReference>
<dbReference type="OrthoDB" id="462043at2"/>
<keyword evidence="5" id="KW-0249">Electron transport</keyword>
<evidence type="ECO:0000256" key="6">
    <source>
        <dbReference type="ARBA" id="ARBA00023004"/>
    </source>
</evidence>
<evidence type="ECO:0000256" key="7">
    <source>
        <dbReference type="ARBA" id="ARBA00023014"/>
    </source>
</evidence>
<evidence type="ECO:0000256" key="1">
    <source>
        <dbReference type="ARBA" id="ARBA00007874"/>
    </source>
</evidence>
<evidence type="ECO:0000256" key="2">
    <source>
        <dbReference type="ARBA" id="ARBA00022448"/>
    </source>
</evidence>
<evidence type="ECO:0000313" key="11">
    <source>
        <dbReference type="Proteomes" id="UP000238762"/>
    </source>
</evidence>
<dbReference type="GO" id="GO:0009055">
    <property type="term" value="F:electron transfer activity"/>
    <property type="evidence" value="ECO:0007669"/>
    <property type="project" value="InterPro"/>
</dbReference>
<dbReference type="EMBL" id="PVWJ01000029">
    <property type="protein sequence ID" value="PSB03579.1"/>
    <property type="molecule type" value="Genomic_DNA"/>
</dbReference>
<dbReference type="AlphaFoldDB" id="A0A2T1C5N5"/>
<dbReference type="GO" id="GO:0022900">
    <property type="term" value="P:electron transport chain"/>
    <property type="evidence" value="ECO:0007669"/>
    <property type="project" value="InterPro"/>
</dbReference>
<feature type="domain" description="2Fe-2S ferredoxin-type" evidence="9">
    <location>
        <begin position="4"/>
        <end position="96"/>
    </location>
</feature>
<dbReference type="InterPro" id="IPR036010">
    <property type="entry name" value="2Fe-2S_ferredoxin-like_sf"/>
</dbReference>
<evidence type="ECO:0000256" key="8">
    <source>
        <dbReference type="ARBA" id="ARBA00034078"/>
    </source>
</evidence>
<keyword evidence="3" id="KW-0001">2Fe-2S</keyword>
<dbReference type="RefSeq" id="WP_106288113.1">
    <property type="nucleotide sequence ID" value="NZ_CAWNTC010000250.1"/>
</dbReference>
<name>A0A2T1C5N5_9CYAN</name>
<keyword evidence="7" id="KW-0411">Iron-sulfur</keyword>
<gene>
    <name evidence="10" type="ORF">C7B64_07980</name>
</gene>
<evidence type="ECO:0000313" key="10">
    <source>
        <dbReference type="EMBL" id="PSB03579.1"/>
    </source>
</evidence>
<dbReference type="InterPro" id="IPR012675">
    <property type="entry name" value="Beta-grasp_dom_sf"/>
</dbReference>
<keyword evidence="11" id="KW-1185">Reference proteome</keyword>
<dbReference type="PROSITE" id="PS51085">
    <property type="entry name" value="2FE2S_FER_2"/>
    <property type="match status" value="1"/>
</dbReference>
<accession>A0A2T1C5N5</accession>
<dbReference type="Pfam" id="PF00111">
    <property type="entry name" value="Fer2"/>
    <property type="match status" value="1"/>
</dbReference>
<comment type="caution">
    <text evidence="10">The sequence shown here is derived from an EMBL/GenBank/DDBJ whole genome shotgun (WGS) entry which is preliminary data.</text>
</comment>
<dbReference type="PANTHER" id="PTHR43112">
    <property type="entry name" value="FERREDOXIN"/>
    <property type="match status" value="1"/>
</dbReference>
<dbReference type="InterPro" id="IPR006058">
    <property type="entry name" value="2Fe2S_fd_BS"/>
</dbReference>
<dbReference type="PANTHER" id="PTHR43112:SF3">
    <property type="entry name" value="FERREDOXIN-2, CHLOROPLASTIC"/>
    <property type="match status" value="1"/>
</dbReference>
<dbReference type="CDD" id="cd00207">
    <property type="entry name" value="fer2"/>
    <property type="match status" value="1"/>
</dbReference>
<sequence length="107" mass="11875">MAVYQVKLLNQNIGLDRTITVPEDQYILDIAEELGIRLPSGCKLGECSACIAKIVRGTVNQSEQKFLKPTEVAAGYTVTCVAYPTSDCVLETHQEQVLYQASLYFKE</sequence>
<evidence type="ECO:0000259" key="9">
    <source>
        <dbReference type="PROSITE" id="PS51085"/>
    </source>
</evidence>
<evidence type="ECO:0000256" key="5">
    <source>
        <dbReference type="ARBA" id="ARBA00022982"/>
    </source>
</evidence>
<protein>
    <submittedName>
        <fullName evidence="10">Ferredoxin</fullName>
    </submittedName>
</protein>
<keyword evidence="4" id="KW-0479">Metal-binding</keyword>
<organism evidence="10 11">
    <name type="scientific">Merismopedia glauca CCAP 1448/3</name>
    <dbReference type="NCBI Taxonomy" id="1296344"/>
    <lineage>
        <taxon>Bacteria</taxon>
        <taxon>Bacillati</taxon>
        <taxon>Cyanobacteriota</taxon>
        <taxon>Cyanophyceae</taxon>
        <taxon>Synechococcales</taxon>
        <taxon>Merismopediaceae</taxon>
        <taxon>Merismopedia</taxon>
    </lineage>
</organism>
<dbReference type="SUPFAM" id="SSF54292">
    <property type="entry name" value="2Fe-2S ferredoxin-like"/>
    <property type="match status" value="1"/>
</dbReference>
<dbReference type="PROSITE" id="PS00197">
    <property type="entry name" value="2FE2S_FER_1"/>
    <property type="match status" value="1"/>
</dbReference>
<reference evidence="10 11" key="1">
    <citation type="submission" date="2018-02" db="EMBL/GenBank/DDBJ databases">
        <authorList>
            <person name="Cohen D.B."/>
            <person name="Kent A.D."/>
        </authorList>
    </citation>
    <scope>NUCLEOTIDE SEQUENCE [LARGE SCALE GENOMIC DNA]</scope>
    <source>
        <strain evidence="10 11">CCAP 1448/3</strain>
    </source>
</reference>
<dbReference type="NCBIfam" id="TIGR02008">
    <property type="entry name" value="fdx_plant"/>
    <property type="match status" value="1"/>
</dbReference>
<keyword evidence="2" id="KW-0813">Transport</keyword>
<dbReference type="Proteomes" id="UP000238762">
    <property type="component" value="Unassembled WGS sequence"/>
</dbReference>
<comment type="cofactor">
    <cofactor evidence="8">
        <name>[2Fe-2S] cluster</name>
        <dbReference type="ChEBI" id="CHEBI:190135"/>
    </cofactor>
</comment>
<dbReference type="GO" id="GO:0046872">
    <property type="term" value="F:metal ion binding"/>
    <property type="evidence" value="ECO:0007669"/>
    <property type="project" value="UniProtKB-KW"/>
</dbReference>
<reference evidence="10 11" key="2">
    <citation type="submission" date="2018-03" db="EMBL/GenBank/DDBJ databases">
        <title>The ancient ancestry and fast evolution of plastids.</title>
        <authorList>
            <person name="Moore K.R."/>
            <person name="Magnabosco C."/>
            <person name="Momper L."/>
            <person name="Gold D.A."/>
            <person name="Bosak T."/>
            <person name="Fournier G.P."/>
        </authorList>
    </citation>
    <scope>NUCLEOTIDE SEQUENCE [LARGE SCALE GENOMIC DNA]</scope>
    <source>
        <strain evidence="10 11">CCAP 1448/3</strain>
    </source>
</reference>